<dbReference type="GO" id="GO:0006508">
    <property type="term" value="P:proteolysis"/>
    <property type="evidence" value="ECO:0007669"/>
    <property type="project" value="UniProtKB-KW"/>
</dbReference>
<dbReference type="Pfam" id="PF13650">
    <property type="entry name" value="Asp_protease_2"/>
    <property type="match status" value="1"/>
</dbReference>
<dbReference type="PATRIC" id="fig|1144316.3.peg.3771"/>
<dbReference type="GO" id="GO:0008233">
    <property type="term" value="F:peptidase activity"/>
    <property type="evidence" value="ECO:0007669"/>
    <property type="project" value="UniProtKB-KW"/>
</dbReference>
<dbReference type="CDD" id="cd05483">
    <property type="entry name" value="retropepsin_like_bacteria"/>
    <property type="match status" value="1"/>
</dbReference>
<dbReference type="InterPro" id="IPR034122">
    <property type="entry name" value="Retropepsin-like_bacterial"/>
</dbReference>
<feature type="chain" id="PRO_5003749510" evidence="1">
    <location>
        <begin position="19"/>
        <end position="390"/>
    </location>
</feature>
<keyword evidence="2" id="KW-0378">Hydrolase</keyword>
<accession>J2JK86</accession>
<dbReference type="InterPro" id="IPR036034">
    <property type="entry name" value="PDZ_sf"/>
</dbReference>
<dbReference type="Gene3D" id="2.40.70.10">
    <property type="entry name" value="Acid Proteases"/>
    <property type="match status" value="2"/>
</dbReference>
<reference evidence="2 3" key="1">
    <citation type="journal article" date="2012" name="J. Bacteriol.">
        <title>Twenty-one genome sequences from Pseudomonas species and 19 genome sequences from diverse bacteria isolated from the rhizosphere and endosphere of Populus deltoides.</title>
        <authorList>
            <person name="Brown S.D."/>
            <person name="Utturkar S.M."/>
            <person name="Klingeman D.M."/>
            <person name="Johnson C.M."/>
            <person name="Martin S.L."/>
            <person name="Land M.L."/>
            <person name="Lu T.Y."/>
            <person name="Schadt C.W."/>
            <person name="Doktycz M.J."/>
            <person name="Pelletier D.A."/>
        </authorList>
    </citation>
    <scope>NUCLEOTIDE SEQUENCE [LARGE SCALE GENOMIC DNA]</scope>
    <source>
        <strain evidence="2 3">CF314</strain>
    </source>
</reference>
<dbReference type="OrthoDB" id="5580718at2"/>
<comment type="caution">
    <text evidence="2">The sequence shown here is derived from an EMBL/GenBank/DDBJ whole genome shotgun (WGS) entry which is preliminary data.</text>
</comment>
<evidence type="ECO:0000256" key="1">
    <source>
        <dbReference type="SAM" id="SignalP"/>
    </source>
</evidence>
<evidence type="ECO:0000313" key="3">
    <source>
        <dbReference type="Proteomes" id="UP000007509"/>
    </source>
</evidence>
<dbReference type="SUPFAM" id="SSF50156">
    <property type="entry name" value="PDZ domain-like"/>
    <property type="match status" value="1"/>
</dbReference>
<gene>
    <name evidence="2" type="ORF">PMI13_03753</name>
</gene>
<keyword evidence="3" id="KW-1185">Reference proteome</keyword>
<dbReference type="Proteomes" id="UP000007509">
    <property type="component" value="Unassembled WGS sequence"/>
</dbReference>
<organism evidence="2 3">
    <name type="scientific">Chryseobacterium populi</name>
    <dbReference type="NCBI Taxonomy" id="1144316"/>
    <lineage>
        <taxon>Bacteria</taxon>
        <taxon>Pseudomonadati</taxon>
        <taxon>Bacteroidota</taxon>
        <taxon>Flavobacteriia</taxon>
        <taxon>Flavobacteriales</taxon>
        <taxon>Weeksellaceae</taxon>
        <taxon>Chryseobacterium group</taxon>
        <taxon>Chryseobacterium</taxon>
    </lineage>
</organism>
<dbReference type="InterPro" id="IPR021109">
    <property type="entry name" value="Peptidase_aspartic_dom_sf"/>
</dbReference>
<name>J2JK86_9FLAO</name>
<proteinExistence type="predicted"/>
<sequence>MKKISILFFIFCVVLASAQGKKFFEGGEVQLKNPVEKINLNFTSDLPFVKVSINGKTYNFLFDSGAPTVISNGIYTELNLEKKHKSKVKDSQKNKQEQIFTQLPEMMVDNVVFKNIGVMVMDLTISELGCFKIDGILGANQMAKLFWRVNYSENSLEATTDLANFDTSGYKMVIPFETKPQKTPVVETKILDRNVSLSFDTGFTGRLKVSENNYDPKKVKQAVETYGTNAVGAFGAGKPEVGYIFRTDKLSIGNESFTNEMVMTGNSNLIGNDFFKDYIFIMDWKNNKMYMKRIINEPSKFESFGFGYRFIDAKPMVSLVFQGGNLPLTIGDSIISINGVNLENLDKESACHYFINRLERGLQTVDVTVKRNGKLLDFKLDKKEYLQTDI</sequence>
<dbReference type="EMBL" id="AKJY01000100">
    <property type="protein sequence ID" value="EJL68310.1"/>
    <property type="molecule type" value="Genomic_DNA"/>
</dbReference>
<dbReference type="RefSeq" id="WP_007846517.1">
    <property type="nucleotide sequence ID" value="NZ_AKJY01000100.1"/>
</dbReference>
<protein>
    <submittedName>
        <fullName evidence="2">Retroviral aspartyl protease</fullName>
    </submittedName>
</protein>
<dbReference type="CDD" id="cd00136">
    <property type="entry name" value="PDZ_canonical"/>
    <property type="match status" value="1"/>
</dbReference>
<keyword evidence="2" id="KW-0645">Protease</keyword>
<dbReference type="SUPFAM" id="SSF50630">
    <property type="entry name" value="Acid proteases"/>
    <property type="match status" value="1"/>
</dbReference>
<keyword evidence="1" id="KW-0732">Signal</keyword>
<dbReference type="AlphaFoldDB" id="J2JK86"/>
<evidence type="ECO:0000313" key="2">
    <source>
        <dbReference type="EMBL" id="EJL68310.1"/>
    </source>
</evidence>
<feature type="signal peptide" evidence="1">
    <location>
        <begin position="1"/>
        <end position="18"/>
    </location>
</feature>